<dbReference type="OrthoDB" id="2155209at2759"/>
<evidence type="ECO:0000256" key="1">
    <source>
        <dbReference type="SAM" id="MobiDB-lite"/>
    </source>
</evidence>
<gene>
    <name evidence="3" type="primary">LOC125178315</name>
</gene>
<evidence type="ECO:0000313" key="3">
    <source>
        <dbReference type="RefSeq" id="XP_047737750.1"/>
    </source>
</evidence>
<dbReference type="GeneID" id="125178315"/>
<dbReference type="AlphaFoldDB" id="A0A979FL48"/>
<dbReference type="Proteomes" id="UP000694843">
    <property type="component" value="Unplaced"/>
</dbReference>
<dbReference type="RefSeq" id="XP_047737750.1">
    <property type="nucleotide sequence ID" value="XM_047881794.1"/>
</dbReference>
<feature type="compositionally biased region" description="Basic and acidic residues" evidence="1">
    <location>
        <begin position="41"/>
        <end position="62"/>
    </location>
</feature>
<proteinExistence type="predicted"/>
<keyword evidence="2" id="KW-1185">Reference proteome</keyword>
<organism evidence="2 3">
    <name type="scientific">Hyalella azteca</name>
    <name type="common">Amphipod</name>
    <dbReference type="NCBI Taxonomy" id="294128"/>
    <lineage>
        <taxon>Eukaryota</taxon>
        <taxon>Metazoa</taxon>
        <taxon>Ecdysozoa</taxon>
        <taxon>Arthropoda</taxon>
        <taxon>Crustacea</taxon>
        <taxon>Multicrustacea</taxon>
        <taxon>Malacostraca</taxon>
        <taxon>Eumalacostraca</taxon>
        <taxon>Peracarida</taxon>
        <taxon>Amphipoda</taxon>
        <taxon>Senticaudata</taxon>
        <taxon>Talitrida</taxon>
        <taxon>Talitroidea</taxon>
        <taxon>Hyalellidae</taxon>
        <taxon>Hyalella</taxon>
    </lineage>
</organism>
<evidence type="ECO:0000313" key="2">
    <source>
        <dbReference type="Proteomes" id="UP000694843"/>
    </source>
</evidence>
<name>A0A979FL48_HYAAZ</name>
<feature type="region of interest" description="Disordered" evidence="1">
    <location>
        <begin position="1"/>
        <end position="62"/>
    </location>
</feature>
<protein>
    <submittedName>
        <fullName evidence="3">Uncharacterized protein LOC125178315</fullName>
    </submittedName>
</protein>
<reference evidence="3" key="1">
    <citation type="submission" date="2025-08" db="UniProtKB">
        <authorList>
            <consortium name="RefSeq"/>
        </authorList>
    </citation>
    <scope>IDENTIFICATION</scope>
    <source>
        <tissue evidence="3">Whole organism</tissue>
    </source>
</reference>
<sequence length="136" mass="15455">MSGDQGQVLVESSPGSQGIDSYAWSAGSLNSNPTFLTLRRSPADKKDTSRDKKKEVPKKHTEDERMKLCVCGLGPRVRQLRHDIVHLNDVHEKLLRGLHEQIEQLKIRNRGSCTSLPRGRYVIFVILNPRQKRTGR</sequence>
<accession>A0A979FL48</accession>
<dbReference type="KEGG" id="hazt:125178315"/>